<dbReference type="PANTHER" id="PTHR45138">
    <property type="entry name" value="REGULATORY COMPONENTS OF SENSORY TRANSDUCTION SYSTEM"/>
    <property type="match status" value="1"/>
</dbReference>
<feature type="domain" description="Response regulatory" evidence="1">
    <location>
        <begin position="2"/>
        <end position="119"/>
    </location>
</feature>
<dbReference type="Gene3D" id="3.30.70.270">
    <property type="match status" value="1"/>
</dbReference>
<proteinExistence type="predicted"/>
<name>A0A3B1C9D6_9ZZZZ</name>
<dbReference type="PROSITE" id="PS50110">
    <property type="entry name" value="RESPONSE_REGULATORY"/>
    <property type="match status" value="1"/>
</dbReference>
<evidence type="ECO:0000259" key="2">
    <source>
        <dbReference type="PROSITE" id="PS50887"/>
    </source>
</evidence>
<dbReference type="SMART" id="SM00267">
    <property type="entry name" value="GGDEF"/>
    <property type="match status" value="1"/>
</dbReference>
<dbReference type="CDD" id="cd01949">
    <property type="entry name" value="GGDEF"/>
    <property type="match status" value="1"/>
</dbReference>
<organism evidence="3">
    <name type="scientific">hydrothermal vent metagenome</name>
    <dbReference type="NCBI Taxonomy" id="652676"/>
    <lineage>
        <taxon>unclassified sequences</taxon>
        <taxon>metagenomes</taxon>
        <taxon>ecological metagenomes</taxon>
    </lineage>
</organism>
<evidence type="ECO:0000259" key="1">
    <source>
        <dbReference type="PROSITE" id="PS50110"/>
    </source>
</evidence>
<dbReference type="PANTHER" id="PTHR45138:SF9">
    <property type="entry name" value="DIGUANYLATE CYCLASE DGCM-RELATED"/>
    <property type="match status" value="1"/>
</dbReference>
<dbReference type="Pfam" id="PF00990">
    <property type="entry name" value="GGDEF"/>
    <property type="match status" value="1"/>
</dbReference>
<dbReference type="NCBIfam" id="TIGR00254">
    <property type="entry name" value="GGDEF"/>
    <property type="match status" value="1"/>
</dbReference>
<sequence>MQVLIADDDPTIRVQLRLLLTKWGYGVVECADGLEAWEAAQAEDAPSMLLLDWSIPGMEGIEICKRVRKLDKNKYSYIILLTGKAEKKDIIKGFEVGADDYVTKPFFPHELQARLKAGIRVIGLQRQLMDARAILEAEAVHDSLTGTLNRRGIKKATEAEFERASRNKSELAVAMFDLDNFKLVNDTYGHMAGDTLLQEVTKKIRSILRPYDIFGRFGGDEFLLVMPGCNGGDAVKLCNRIRSAIFEHLVPTVEGSIKVSLSIGVCVRNASEQPNVDALIKSADKALYLAKGNGRNRVEIAPD</sequence>
<dbReference type="InterPro" id="IPR043128">
    <property type="entry name" value="Rev_trsase/Diguanyl_cyclase"/>
</dbReference>
<dbReference type="InterPro" id="IPR029787">
    <property type="entry name" value="Nucleotide_cyclase"/>
</dbReference>
<dbReference type="Pfam" id="PF00072">
    <property type="entry name" value="Response_reg"/>
    <property type="match status" value="1"/>
</dbReference>
<evidence type="ECO:0000313" key="3">
    <source>
        <dbReference type="EMBL" id="VAX20574.1"/>
    </source>
</evidence>
<protein>
    <submittedName>
        <fullName evidence="3">Diguanylate cyclase/phosphodiesterase (GGDEF &amp; EAL domains) with PAS/PAC sensor(S)</fullName>
    </submittedName>
</protein>
<dbReference type="FunFam" id="3.30.70.270:FF:000001">
    <property type="entry name" value="Diguanylate cyclase domain protein"/>
    <property type="match status" value="1"/>
</dbReference>
<dbReference type="InterPro" id="IPR050469">
    <property type="entry name" value="Diguanylate_Cyclase"/>
</dbReference>
<dbReference type="SUPFAM" id="SSF55073">
    <property type="entry name" value="Nucleotide cyclase"/>
    <property type="match status" value="1"/>
</dbReference>
<dbReference type="InterPro" id="IPR001789">
    <property type="entry name" value="Sig_transdc_resp-reg_receiver"/>
</dbReference>
<reference evidence="3" key="1">
    <citation type="submission" date="2018-06" db="EMBL/GenBank/DDBJ databases">
        <authorList>
            <person name="Zhirakovskaya E."/>
        </authorList>
    </citation>
    <scope>NUCLEOTIDE SEQUENCE</scope>
</reference>
<dbReference type="GO" id="GO:0005886">
    <property type="term" value="C:plasma membrane"/>
    <property type="evidence" value="ECO:0007669"/>
    <property type="project" value="TreeGrafter"/>
</dbReference>
<dbReference type="GO" id="GO:1902201">
    <property type="term" value="P:negative regulation of bacterial-type flagellum-dependent cell motility"/>
    <property type="evidence" value="ECO:0007669"/>
    <property type="project" value="TreeGrafter"/>
</dbReference>
<dbReference type="GO" id="GO:0052621">
    <property type="term" value="F:diguanylate cyclase activity"/>
    <property type="evidence" value="ECO:0007669"/>
    <property type="project" value="TreeGrafter"/>
</dbReference>
<feature type="domain" description="GGDEF" evidence="2">
    <location>
        <begin position="169"/>
        <end position="303"/>
    </location>
</feature>
<dbReference type="InterPro" id="IPR011006">
    <property type="entry name" value="CheY-like_superfamily"/>
</dbReference>
<gene>
    <name evidence="3" type="ORF">MNBD_NITROSPINAE01-1872</name>
</gene>
<dbReference type="SUPFAM" id="SSF52172">
    <property type="entry name" value="CheY-like"/>
    <property type="match status" value="1"/>
</dbReference>
<dbReference type="GO" id="GO:0043709">
    <property type="term" value="P:cell adhesion involved in single-species biofilm formation"/>
    <property type="evidence" value="ECO:0007669"/>
    <property type="project" value="TreeGrafter"/>
</dbReference>
<dbReference type="SMART" id="SM00448">
    <property type="entry name" value="REC"/>
    <property type="match status" value="1"/>
</dbReference>
<dbReference type="PROSITE" id="PS50887">
    <property type="entry name" value="GGDEF"/>
    <property type="match status" value="1"/>
</dbReference>
<dbReference type="AlphaFoldDB" id="A0A3B1C9D6"/>
<dbReference type="EMBL" id="UOGC01000106">
    <property type="protein sequence ID" value="VAX20574.1"/>
    <property type="molecule type" value="Genomic_DNA"/>
</dbReference>
<dbReference type="InterPro" id="IPR000160">
    <property type="entry name" value="GGDEF_dom"/>
</dbReference>
<dbReference type="CDD" id="cd17574">
    <property type="entry name" value="REC_OmpR"/>
    <property type="match status" value="1"/>
</dbReference>
<dbReference type="GO" id="GO:0000160">
    <property type="term" value="P:phosphorelay signal transduction system"/>
    <property type="evidence" value="ECO:0007669"/>
    <property type="project" value="InterPro"/>
</dbReference>
<accession>A0A3B1C9D6</accession>
<dbReference type="Gene3D" id="3.40.50.2300">
    <property type="match status" value="1"/>
</dbReference>